<feature type="signal peptide" evidence="3">
    <location>
        <begin position="1"/>
        <end position="19"/>
    </location>
</feature>
<evidence type="ECO:0000256" key="2">
    <source>
        <dbReference type="SAM" id="MobiDB-lite"/>
    </source>
</evidence>
<name>A0AA37KU19_9BACT</name>
<evidence type="ECO:0000313" key="5">
    <source>
        <dbReference type="EMBL" id="GKI18271.1"/>
    </source>
</evidence>
<feature type="compositionally biased region" description="Basic residues" evidence="2">
    <location>
        <begin position="23"/>
        <end position="32"/>
    </location>
</feature>
<dbReference type="Gene3D" id="1.10.530.10">
    <property type="match status" value="1"/>
</dbReference>
<feature type="domain" description="LysM" evidence="4">
    <location>
        <begin position="413"/>
        <end position="457"/>
    </location>
</feature>
<comment type="similarity">
    <text evidence="1">Belongs to the transglycosylase Slt family.</text>
</comment>
<dbReference type="Proteomes" id="UP001055105">
    <property type="component" value="Unassembled WGS sequence"/>
</dbReference>
<dbReference type="Pfam" id="PF01464">
    <property type="entry name" value="SLT"/>
    <property type="match status" value="1"/>
</dbReference>
<evidence type="ECO:0000313" key="6">
    <source>
        <dbReference type="Proteomes" id="UP001055105"/>
    </source>
</evidence>
<evidence type="ECO:0000259" key="4">
    <source>
        <dbReference type="PROSITE" id="PS51782"/>
    </source>
</evidence>
<dbReference type="Gene3D" id="3.10.350.10">
    <property type="entry name" value="LysM domain"/>
    <property type="match status" value="1"/>
</dbReference>
<gene>
    <name evidence="5" type="ORF">CE91St16_11790</name>
</gene>
<dbReference type="PANTHER" id="PTHR37423:SF2">
    <property type="entry name" value="MEMBRANE-BOUND LYTIC MUREIN TRANSGLYCOSYLASE C"/>
    <property type="match status" value="1"/>
</dbReference>
<sequence length="460" mass="51657">MRILLTIVLLMAVAAPASGLDRKPRKKEKKKARTEAVAEPVPAPVPPAAKPAHTERKTEPAAPAPAPLPDNDMTLGLTAAQADSLVAVWRERQCCDSFREFFDNYILVDSTQTGAVPDSVYTRRLRDLASPIQLPYNSIVRGYINRYTDSRYGTISRILGMSQYYFPLIEDELLKEGLPIELRALPIIESALSVTAVSPMGAVGLWQFMPSTGKSYGLEVNSLVDERRDPVRSTQAACRYLKDLYAIYKDWSLAIAAYNCGPGNVNKALARAGEKSRTFWDIYDYLPRETRGYVPAFIGASYAYAYHRQHGIELTEAPIPLATDTVRIDRIMHLQQIASTIDVPIETLRQLNPQYKLDIIPATTKPYTLVLPQRSLTQYVANEPAILAKDSLYLKEYINPANLDKKRQERSGTVYTVKKGDTLGAIARRYRVTTAQLMRWNNIKSAHKLRIGQRLRIEGR</sequence>
<dbReference type="RefSeq" id="WP_195289865.1">
    <property type="nucleotide sequence ID" value="NZ_AP025581.1"/>
</dbReference>
<protein>
    <recommendedName>
        <fullName evidence="4">LysM domain-containing protein</fullName>
    </recommendedName>
</protein>
<keyword evidence="3" id="KW-0732">Signal</keyword>
<dbReference type="InterPro" id="IPR023346">
    <property type="entry name" value="Lysozyme-like_dom_sf"/>
</dbReference>
<dbReference type="InterPro" id="IPR036779">
    <property type="entry name" value="LysM_dom_sf"/>
</dbReference>
<feature type="region of interest" description="Disordered" evidence="2">
    <location>
        <begin position="19"/>
        <end position="73"/>
    </location>
</feature>
<feature type="chain" id="PRO_5041434590" description="LysM domain-containing protein" evidence="3">
    <location>
        <begin position="20"/>
        <end position="460"/>
    </location>
</feature>
<dbReference type="SUPFAM" id="SSF54106">
    <property type="entry name" value="LysM domain"/>
    <property type="match status" value="1"/>
</dbReference>
<dbReference type="PROSITE" id="PS51782">
    <property type="entry name" value="LYSM"/>
    <property type="match status" value="1"/>
</dbReference>
<evidence type="ECO:0000256" key="3">
    <source>
        <dbReference type="SAM" id="SignalP"/>
    </source>
</evidence>
<dbReference type="Pfam" id="PF01476">
    <property type="entry name" value="LysM"/>
    <property type="match status" value="1"/>
</dbReference>
<comment type="caution">
    <text evidence="5">The sequence shown here is derived from an EMBL/GenBank/DDBJ whole genome shotgun (WGS) entry which is preliminary data.</text>
</comment>
<accession>A0AA37KU19</accession>
<dbReference type="AlphaFoldDB" id="A0AA37KU19"/>
<dbReference type="SUPFAM" id="SSF53955">
    <property type="entry name" value="Lysozyme-like"/>
    <property type="match status" value="1"/>
</dbReference>
<dbReference type="PANTHER" id="PTHR37423">
    <property type="entry name" value="SOLUBLE LYTIC MUREIN TRANSGLYCOSYLASE-RELATED"/>
    <property type="match status" value="1"/>
</dbReference>
<dbReference type="CDD" id="cd00118">
    <property type="entry name" value="LysM"/>
    <property type="match status" value="1"/>
</dbReference>
<dbReference type="EMBL" id="BQOL01000001">
    <property type="protein sequence ID" value="GKI18271.1"/>
    <property type="molecule type" value="Genomic_DNA"/>
</dbReference>
<dbReference type="InterPro" id="IPR008258">
    <property type="entry name" value="Transglycosylase_SLT_dom_1"/>
</dbReference>
<reference evidence="5" key="1">
    <citation type="submission" date="2022-01" db="EMBL/GenBank/DDBJ databases">
        <title>Novel bile acid biosynthetic pathways are enriched in the microbiome of centenarians.</title>
        <authorList>
            <person name="Sato Y."/>
            <person name="Atarashi K."/>
            <person name="Plichta R.D."/>
            <person name="Arai Y."/>
            <person name="Sasajima S."/>
            <person name="Kearney M.S."/>
            <person name="Suda W."/>
            <person name="Takeshita K."/>
            <person name="Sasaki T."/>
            <person name="Okamoto S."/>
            <person name="Skelly N.A."/>
            <person name="Okamura Y."/>
            <person name="Vlamakis H."/>
            <person name="Li Y."/>
            <person name="Tanoue T."/>
            <person name="Takei H."/>
            <person name="Nittono H."/>
            <person name="Narushima S."/>
            <person name="Irie J."/>
            <person name="Itoh H."/>
            <person name="Moriya K."/>
            <person name="Sugiura Y."/>
            <person name="Suematsu M."/>
            <person name="Moritoki N."/>
            <person name="Shibata S."/>
            <person name="Littman R.D."/>
            <person name="Fischbach A.M."/>
            <person name="Uwamino Y."/>
            <person name="Inoue T."/>
            <person name="Honda A."/>
            <person name="Hattori M."/>
            <person name="Murai T."/>
            <person name="Xavier J.R."/>
            <person name="Hirose N."/>
            <person name="Honda K."/>
        </authorList>
    </citation>
    <scope>NUCLEOTIDE SEQUENCE</scope>
    <source>
        <strain evidence="5">CE91-St16</strain>
    </source>
</reference>
<dbReference type="CDD" id="cd16894">
    <property type="entry name" value="MltD-like"/>
    <property type="match status" value="1"/>
</dbReference>
<organism evidence="5 6">
    <name type="scientific">Alistipes finegoldii</name>
    <dbReference type="NCBI Taxonomy" id="214856"/>
    <lineage>
        <taxon>Bacteria</taxon>
        <taxon>Pseudomonadati</taxon>
        <taxon>Bacteroidota</taxon>
        <taxon>Bacteroidia</taxon>
        <taxon>Bacteroidales</taxon>
        <taxon>Rikenellaceae</taxon>
        <taxon>Alistipes</taxon>
    </lineage>
</organism>
<proteinExistence type="inferred from homology"/>
<evidence type="ECO:0000256" key="1">
    <source>
        <dbReference type="ARBA" id="ARBA00007734"/>
    </source>
</evidence>
<dbReference type="InterPro" id="IPR018392">
    <property type="entry name" value="LysM"/>
</dbReference>
<dbReference type="SMART" id="SM00257">
    <property type="entry name" value="LysM"/>
    <property type="match status" value="1"/>
</dbReference>